<dbReference type="Gene3D" id="4.10.860.120">
    <property type="entry name" value="RNA polymerase II, clamp domain"/>
    <property type="match status" value="1"/>
</dbReference>
<comment type="catalytic activity">
    <reaction evidence="6">
        <text>RNA(n) + a ribonucleoside 5'-triphosphate = RNA(n+1) + diphosphate</text>
        <dbReference type="Rhea" id="RHEA:21248"/>
        <dbReference type="Rhea" id="RHEA-COMP:14527"/>
        <dbReference type="Rhea" id="RHEA-COMP:17342"/>
        <dbReference type="ChEBI" id="CHEBI:33019"/>
        <dbReference type="ChEBI" id="CHEBI:61557"/>
        <dbReference type="ChEBI" id="CHEBI:140395"/>
        <dbReference type="EC" id="2.7.7.6"/>
    </reaction>
</comment>
<dbReference type="InterPro" id="IPR007080">
    <property type="entry name" value="RNA_pol_Rpb1_1"/>
</dbReference>
<evidence type="ECO:0000313" key="9">
    <source>
        <dbReference type="EMBL" id="SVC96878.1"/>
    </source>
</evidence>
<dbReference type="GO" id="GO:0006351">
    <property type="term" value="P:DNA-templated transcription"/>
    <property type="evidence" value="ECO:0007669"/>
    <property type="project" value="InterPro"/>
</dbReference>
<dbReference type="Pfam" id="PF04997">
    <property type="entry name" value="RNA_pol_Rpb1_1"/>
    <property type="match status" value="1"/>
</dbReference>
<evidence type="ECO:0000256" key="6">
    <source>
        <dbReference type="ARBA" id="ARBA00048552"/>
    </source>
</evidence>
<evidence type="ECO:0000256" key="5">
    <source>
        <dbReference type="ARBA" id="ARBA00023163"/>
    </source>
</evidence>
<gene>
    <name evidence="9" type="ORF">METZ01_LOCUS349732</name>
</gene>
<dbReference type="EMBL" id="UINC01121598">
    <property type="protein sequence ID" value="SVC96878.1"/>
    <property type="molecule type" value="Genomic_DNA"/>
</dbReference>
<sequence length="315" mass="36005">MAQSGAEFNAIRISLASPEQIRAWSYGEVTKPETINYRTLRPERDGLFCERIFGPSKDWECACGKYRKIRFKGIKCERCGVEVTRAKVRRERMGNIELAAPVAHIWFSKGIPSRLGLLLDLSPRNLERVLYFAQYIITEVDIVSRDLAIQELEEQHNNGMRLLRERAVTQEADPPAEELPNTSAESTDEESSTDKGPSLSEREAILEEAFQSQLDDLHEIQPMKLLVEARHRELSDRYPNLFKSGMGAEAILAILKNLDLDGEREFLAMEMHSTSGQRRKKAVKRLRLVEAFRKSTNLPEWMVLSVLPVLPPDLR</sequence>
<keyword evidence="5" id="KW-0804">Transcription</keyword>
<dbReference type="GO" id="GO:0003677">
    <property type="term" value="F:DNA binding"/>
    <property type="evidence" value="ECO:0007669"/>
    <property type="project" value="InterPro"/>
</dbReference>
<protein>
    <recommendedName>
        <fullName evidence="1">DNA-directed RNA polymerase</fullName>
        <ecNumber evidence="1">2.7.7.6</ecNumber>
    </recommendedName>
</protein>
<dbReference type="GO" id="GO:0000428">
    <property type="term" value="C:DNA-directed RNA polymerase complex"/>
    <property type="evidence" value="ECO:0007669"/>
    <property type="project" value="UniProtKB-KW"/>
</dbReference>
<reference evidence="9" key="1">
    <citation type="submission" date="2018-05" db="EMBL/GenBank/DDBJ databases">
        <authorList>
            <person name="Lanie J.A."/>
            <person name="Ng W.-L."/>
            <person name="Kazmierczak K.M."/>
            <person name="Andrzejewski T.M."/>
            <person name="Davidsen T.M."/>
            <person name="Wayne K.J."/>
            <person name="Tettelin H."/>
            <person name="Glass J.I."/>
            <person name="Rusch D."/>
            <person name="Podicherti R."/>
            <person name="Tsui H.-C.T."/>
            <person name="Winkler M.E."/>
        </authorList>
    </citation>
    <scope>NUCLEOTIDE SEQUENCE</scope>
</reference>
<dbReference type="GO" id="GO:0003899">
    <property type="term" value="F:DNA-directed RNA polymerase activity"/>
    <property type="evidence" value="ECO:0007669"/>
    <property type="project" value="UniProtKB-EC"/>
</dbReference>
<evidence type="ECO:0000256" key="1">
    <source>
        <dbReference type="ARBA" id="ARBA00012418"/>
    </source>
</evidence>
<evidence type="ECO:0000256" key="2">
    <source>
        <dbReference type="ARBA" id="ARBA00022478"/>
    </source>
</evidence>
<evidence type="ECO:0000256" key="3">
    <source>
        <dbReference type="ARBA" id="ARBA00022679"/>
    </source>
</evidence>
<evidence type="ECO:0000259" key="8">
    <source>
        <dbReference type="Pfam" id="PF04997"/>
    </source>
</evidence>
<dbReference type="PANTHER" id="PTHR19376:SF54">
    <property type="entry name" value="DNA-DIRECTED RNA POLYMERASE SUBUNIT BETA"/>
    <property type="match status" value="1"/>
</dbReference>
<organism evidence="9">
    <name type="scientific">marine metagenome</name>
    <dbReference type="NCBI Taxonomy" id="408172"/>
    <lineage>
        <taxon>unclassified sequences</taxon>
        <taxon>metagenomes</taxon>
        <taxon>ecological metagenomes</taxon>
    </lineage>
</organism>
<dbReference type="AlphaFoldDB" id="A0A382RIS1"/>
<dbReference type="InterPro" id="IPR045867">
    <property type="entry name" value="DNA-dir_RpoC_beta_prime"/>
</dbReference>
<keyword evidence="4" id="KW-0548">Nucleotidyltransferase</keyword>
<proteinExistence type="predicted"/>
<evidence type="ECO:0000256" key="7">
    <source>
        <dbReference type="SAM" id="MobiDB-lite"/>
    </source>
</evidence>
<accession>A0A382RIS1</accession>
<keyword evidence="3" id="KW-0808">Transferase</keyword>
<feature type="non-terminal residue" evidence="9">
    <location>
        <position position="315"/>
    </location>
</feature>
<dbReference type="InterPro" id="IPR044893">
    <property type="entry name" value="RNA_pol_Rpb1_clamp_domain"/>
</dbReference>
<feature type="region of interest" description="Disordered" evidence="7">
    <location>
        <begin position="170"/>
        <end position="199"/>
    </location>
</feature>
<dbReference type="SUPFAM" id="SSF64484">
    <property type="entry name" value="beta and beta-prime subunits of DNA dependent RNA-polymerase"/>
    <property type="match status" value="1"/>
</dbReference>
<dbReference type="PANTHER" id="PTHR19376">
    <property type="entry name" value="DNA-DIRECTED RNA POLYMERASE"/>
    <property type="match status" value="1"/>
</dbReference>
<evidence type="ECO:0000256" key="4">
    <source>
        <dbReference type="ARBA" id="ARBA00022695"/>
    </source>
</evidence>
<feature type="domain" description="RNA polymerase Rpb1" evidence="8">
    <location>
        <begin position="7"/>
        <end position="315"/>
    </location>
</feature>
<keyword evidence="2" id="KW-0240">DNA-directed RNA polymerase</keyword>
<dbReference type="EC" id="2.7.7.6" evidence="1"/>
<name>A0A382RIS1_9ZZZZ</name>